<dbReference type="SUPFAM" id="SSF53223">
    <property type="entry name" value="Aminoacid dehydrogenase-like, N-terminal domain"/>
    <property type="match status" value="1"/>
</dbReference>
<evidence type="ECO:0000256" key="9">
    <source>
        <dbReference type="ARBA" id="ARBA00040273"/>
    </source>
</evidence>
<dbReference type="InterPro" id="IPR012301">
    <property type="entry name" value="Malic_N_dom"/>
</dbReference>
<dbReference type="InterPro" id="IPR012188">
    <property type="entry name" value="ME_PTA"/>
</dbReference>
<dbReference type="RefSeq" id="WP_094492625.1">
    <property type="nucleotide sequence ID" value="NZ_JAGIBR010000003.1"/>
</dbReference>
<comment type="similarity">
    <text evidence="3">In the N-terminal section; belongs to the malic enzymes family.</text>
</comment>
<evidence type="ECO:0000256" key="1">
    <source>
        <dbReference type="ARBA" id="ARBA00001936"/>
    </source>
</evidence>
<dbReference type="EC" id="1.1.1.40" evidence="8"/>
<comment type="cofactor">
    <cofactor evidence="1">
        <name>Mn(2+)</name>
        <dbReference type="ChEBI" id="CHEBI:29035"/>
    </cofactor>
</comment>
<dbReference type="InterPro" id="IPR051674">
    <property type="entry name" value="Malate_Decarboxylase"/>
</dbReference>
<evidence type="ECO:0000259" key="16">
    <source>
        <dbReference type="SMART" id="SM01274"/>
    </source>
</evidence>
<keyword evidence="7" id="KW-0511">Multifunctional enzyme</keyword>
<evidence type="ECO:0000256" key="7">
    <source>
        <dbReference type="ARBA" id="ARBA00023268"/>
    </source>
</evidence>
<dbReference type="Gene3D" id="3.40.50.10750">
    <property type="entry name" value="Isocitrate/Isopropylmalate dehydrogenase-like"/>
    <property type="match status" value="1"/>
</dbReference>
<dbReference type="GO" id="GO:0046872">
    <property type="term" value="F:metal ion binding"/>
    <property type="evidence" value="ECO:0007669"/>
    <property type="project" value="UniProtKB-KW"/>
</dbReference>
<evidence type="ECO:0000259" key="15">
    <source>
        <dbReference type="SMART" id="SM00919"/>
    </source>
</evidence>
<comment type="cofactor">
    <cofactor evidence="2">
        <name>Mg(2+)</name>
        <dbReference type="ChEBI" id="CHEBI:18420"/>
    </cofactor>
</comment>
<dbReference type="SUPFAM" id="SSF51735">
    <property type="entry name" value="NAD(P)-binding Rossmann-fold domains"/>
    <property type="match status" value="1"/>
</dbReference>
<feature type="domain" description="Malic enzyme N-terminal" evidence="16">
    <location>
        <begin position="26"/>
        <end position="159"/>
    </location>
</feature>
<dbReference type="Proteomes" id="UP000680020">
    <property type="component" value="Unassembled WGS sequence"/>
</dbReference>
<evidence type="ECO:0000256" key="6">
    <source>
        <dbReference type="ARBA" id="ARBA00023002"/>
    </source>
</evidence>
<dbReference type="InterPro" id="IPR002505">
    <property type="entry name" value="PTA_PTB"/>
</dbReference>
<feature type="active site" description="Proton acceptor" evidence="12">
    <location>
        <position position="102"/>
    </location>
</feature>
<gene>
    <name evidence="17" type="ORF">J7561_05215</name>
</gene>
<dbReference type="InterPro" id="IPR042112">
    <property type="entry name" value="P_AcTrfase_dom2"/>
</dbReference>
<feature type="binding site" evidence="13">
    <location>
        <position position="144"/>
    </location>
    <ligand>
        <name>a divalent metal cation</name>
        <dbReference type="ChEBI" id="CHEBI:60240"/>
    </ligand>
</feature>
<feature type="binding site" evidence="13">
    <location>
        <position position="145"/>
    </location>
    <ligand>
        <name>a divalent metal cation</name>
        <dbReference type="ChEBI" id="CHEBI:60240"/>
    </ligand>
</feature>
<dbReference type="InterPro" id="IPR015884">
    <property type="entry name" value="Malic_enzyme_CS"/>
</dbReference>
<dbReference type="Gene3D" id="3.40.50.720">
    <property type="entry name" value="NAD(P)-binding Rossmann-like Domain"/>
    <property type="match status" value="1"/>
</dbReference>
<sequence>MTTNDKAQKEIEFRKAALNYHRFPKPGKVAVVPSKPVSDQRDLSLAYSPGVAYPCEEIKANPLAALDYTAKGNLVAVISNGTAVLGLGNIGALAGKPVMEGKGVLFKKFAGIDVFDIEVDEQDPQKFIEAVASLEPTFGGINLEDIKAPECFEIEAALKARMNIPVFHDDQHGTAIIVAAGIMNALKLVNKPIESVRLVCSGAGAAALACLNLLVSLGLKKENILVSDIDGIINTRRPEETLNQYNKVYQQETPHNTLADAICDADIFLGLSAPRVLKPEMVQTMAPNPIIFALANPEPEIRPELVLEVRPDAIMATGRSDYPNQINNVLCFPFLFRGALDCGATEINEAMKIACVNAIARLAQQSASINMPHSRKGMTAKFGKDSIIPKPFDSRLIIELPVAVAKAAMESGVAKRPIEDLNEYRQHLTSLVYRSSMIMKPLFDEAKHNYRTIAYVEGEDERVLRAAEIIFNEQLANPVLVGRAEVIQAKLADLSITLPTKVLGREDTISRTNRDYVQIIDYRDPPHLTECHQAYYAKMCRKGLTSDWAYHRLQMRPNVLSGMLLDQGFIDGIVAGTLGQYQNHLEHITDTVGLKDANQAPSAVSLLLSSEGPLFFTDTHVTVNPSAAQLADITLAATKIVERFGLTPSVGLISHSNFGSADTEFSRKMRETLAILQEKAPTLAVDGEMQPELALFKHHRDEYLPTNHLANNANLFVFNNIDSANVTYNFAKSITQSVVVAPILTGFAKPVQILTNIATVRRVVNITAICATE</sequence>
<evidence type="ECO:0000256" key="3">
    <source>
        <dbReference type="ARBA" id="ARBA00007686"/>
    </source>
</evidence>
<reference evidence="17" key="1">
    <citation type="submission" date="2021-03" db="EMBL/GenBank/DDBJ databases">
        <title>Identification and antibiotic profiling of Wohlfahrtiimonas chitiniclastica, an underestimated human pathogen.</title>
        <authorList>
            <person name="Kopf A."/>
            <person name="Bunk B."/>
            <person name="Coldewey S."/>
            <person name="Gunzer F."/>
            <person name="Riedel T."/>
            <person name="Schroettner P."/>
        </authorList>
    </citation>
    <scope>NUCLEOTIDE SEQUENCE</scope>
    <source>
        <strain evidence="17">DSM 100917</strain>
    </source>
</reference>
<evidence type="ECO:0000256" key="11">
    <source>
        <dbReference type="ARBA" id="ARBA00051384"/>
    </source>
</evidence>
<dbReference type="InterPro" id="IPR046346">
    <property type="entry name" value="Aminoacid_DH-like_N_sf"/>
</dbReference>
<dbReference type="GO" id="GO:0006108">
    <property type="term" value="P:malate metabolic process"/>
    <property type="evidence" value="ECO:0007669"/>
    <property type="project" value="InterPro"/>
</dbReference>
<protein>
    <recommendedName>
        <fullName evidence="9">NADP-dependent malic enzyme</fullName>
        <ecNumber evidence="8">1.1.1.40</ecNumber>
    </recommendedName>
</protein>
<dbReference type="PANTHER" id="PTHR43237:SF4">
    <property type="entry name" value="NADP-DEPENDENT MALIC ENZYME"/>
    <property type="match status" value="1"/>
</dbReference>
<dbReference type="GO" id="GO:0016746">
    <property type="term" value="F:acyltransferase activity"/>
    <property type="evidence" value="ECO:0007669"/>
    <property type="project" value="InterPro"/>
</dbReference>
<dbReference type="PIRSF" id="PIRSF036684">
    <property type="entry name" value="ME_PTA"/>
    <property type="match status" value="1"/>
</dbReference>
<organism evidence="17 18">
    <name type="scientific">Wohlfahrtiimonas chitiniclastica</name>
    <dbReference type="NCBI Taxonomy" id="400946"/>
    <lineage>
        <taxon>Bacteria</taxon>
        <taxon>Pseudomonadati</taxon>
        <taxon>Pseudomonadota</taxon>
        <taxon>Gammaproteobacteria</taxon>
        <taxon>Cardiobacteriales</taxon>
        <taxon>Ignatzschineriaceae</taxon>
        <taxon>Wohlfahrtiimonas</taxon>
    </lineage>
</organism>
<comment type="catalytic activity">
    <reaction evidence="10">
        <text>(S)-malate + NADP(+) = pyruvate + CO2 + NADPH</text>
        <dbReference type="Rhea" id="RHEA:18253"/>
        <dbReference type="ChEBI" id="CHEBI:15361"/>
        <dbReference type="ChEBI" id="CHEBI:15589"/>
        <dbReference type="ChEBI" id="CHEBI:16526"/>
        <dbReference type="ChEBI" id="CHEBI:57783"/>
        <dbReference type="ChEBI" id="CHEBI:58349"/>
        <dbReference type="EC" id="1.1.1.40"/>
    </reaction>
</comment>
<name>A0AB35BZ89_9GAMM</name>
<evidence type="ECO:0000256" key="2">
    <source>
        <dbReference type="ARBA" id="ARBA00001946"/>
    </source>
</evidence>
<comment type="similarity">
    <text evidence="4">In the C-terminal section; belongs to the phosphate acetyltransferase and butyryltransferase family.</text>
</comment>
<evidence type="ECO:0000256" key="12">
    <source>
        <dbReference type="PIRSR" id="PIRSR036684-1"/>
    </source>
</evidence>
<dbReference type="SUPFAM" id="SSF53659">
    <property type="entry name" value="Isocitrate/Isopropylmalate dehydrogenase-like"/>
    <property type="match status" value="1"/>
</dbReference>
<dbReference type="Gene3D" id="3.40.50.10380">
    <property type="entry name" value="Malic enzyme, N-terminal domain"/>
    <property type="match status" value="1"/>
</dbReference>
<dbReference type="Gene3D" id="3.40.50.10950">
    <property type="match status" value="1"/>
</dbReference>
<evidence type="ECO:0000256" key="5">
    <source>
        <dbReference type="ARBA" id="ARBA00022723"/>
    </source>
</evidence>
<dbReference type="InterPro" id="IPR036291">
    <property type="entry name" value="NAD(P)-bd_dom_sf"/>
</dbReference>
<dbReference type="CDD" id="cd05311">
    <property type="entry name" value="NAD_bind_2_malic_enz"/>
    <property type="match status" value="1"/>
</dbReference>
<dbReference type="AlphaFoldDB" id="A0AB35BZ89"/>
<feature type="binding site" evidence="14">
    <location>
        <begin position="84"/>
        <end position="91"/>
    </location>
    <ligand>
        <name>NADP(+)</name>
        <dbReference type="ChEBI" id="CHEBI:58349"/>
    </ligand>
</feature>
<dbReference type="FunFam" id="3.40.50.10380:FF:000003">
    <property type="entry name" value="NADP-dependent malic enzyme"/>
    <property type="match status" value="1"/>
</dbReference>
<accession>A0AB35BZ89</accession>
<comment type="caution">
    <text evidence="17">The sequence shown here is derived from an EMBL/GenBank/DDBJ whole genome shotgun (WGS) entry which is preliminary data.</text>
</comment>
<keyword evidence="6" id="KW-0560">Oxidoreductase</keyword>
<evidence type="ECO:0000256" key="4">
    <source>
        <dbReference type="ARBA" id="ARBA00008756"/>
    </source>
</evidence>
<keyword evidence="14" id="KW-0521">NADP</keyword>
<dbReference type="InterPro" id="IPR037062">
    <property type="entry name" value="Malic_N_dom_sf"/>
</dbReference>
<dbReference type="SMART" id="SM00919">
    <property type="entry name" value="Malic_M"/>
    <property type="match status" value="1"/>
</dbReference>
<keyword evidence="5 13" id="KW-0479">Metal-binding</keyword>
<evidence type="ECO:0000313" key="17">
    <source>
        <dbReference type="EMBL" id="MBS7824602.1"/>
    </source>
</evidence>
<dbReference type="Pfam" id="PF00390">
    <property type="entry name" value="malic"/>
    <property type="match status" value="1"/>
</dbReference>
<feature type="binding site" evidence="14">
    <location>
        <position position="170"/>
    </location>
    <ligand>
        <name>a divalent metal cation</name>
        <dbReference type="ChEBI" id="CHEBI:60240"/>
    </ligand>
</feature>
<evidence type="ECO:0000256" key="14">
    <source>
        <dbReference type="PIRSR" id="PIRSR036684-3"/>
    </source>
</evidence>
<evidence type="ECO:0000256" key="10">
    <source>
        <dbReference type="ARBA" id="ARBA00050924"/>
    </source>
</evidence>
<dbReference type="SMART" id="SM01274">
    <property type="entry name" value="malic"/>
    <property type="match status" value="1"/>
</dbReference>
<feature type="binding site" evidence="14">
    <location>
        <position position="296"/>
    </location>
    <ligand>
        <name>a divalent metal cation</name>
        <dbReference type="ChEBI" id="CHEBI:60240"/>
    </ligand>
</feature>
<dbReference type="EMBL" id="JAGIBU010000003">
    <property type="protein sequence ID" value="MBS7824602.1"/>
    <property type="molecule type" value="Genomic_DNA"/>
</dbReference>
<dbReference type="GO" id="GO:0004473">
    <property type="term" value="F:malate dehydrogenase (decarboxylating) (NADP+) activity"/>
    <property type="evidence" value="ECO:0007669"/>
    <property type="project" value="UniProtKB-EC"/>
</dbReference>
<dbReference type="InterPro" id="IPR012302">
    <property type="entry name" value="Malic_NAD-bd"/>
</dbReference>
<comment type="catalytic activity">
    <reaction evidence="11">
        <text>oxaloacetate + H(+) = pyruvate + CO2</text>
        <dbReference type="Rhea" id="RHEA:15641"/>
        <dbReference type="ChEBI" id="CHEBI:15361"/>
        <dbReference type="ChEBI" id="CHEBI:15378"/>
        <dbReference type="ChEBI" id="CHEBI:16452"/>
        <dbReference type="ChEBI" id="CHEBI:16526"/>
        <dbReference type="EC" id="1.1.1.40"/>
    </reaction>
</comment>
<feature type="domain" description="Malic enzyme NAD-binding" evidence="15">
    <location>
        <begin position="171"/>
        <end position="409"/>
    </location>
</feature>
<dbReference type="PROSITE" id="PS00331">
    <property type="entry name" value="MALIC_ENZYMES"/>
    <property type="match status" value="1"/>
</dbReference>
<proteinExistence type="inferred from homology"/>
<evidence type="ECO:0000256" key="8">
    <source>
        <dbReference type="ARBA" id="ARBA00038964"/>
    </source>
</evidence>
<dbReference type="PANTHER" id="PTHR43237">
    <property type="entry name" value="NADP-DEPENDENT MALIC ENZYME"/>
    <property type="match status" value="1"/>
</dbReference>
<dbReference type="GO" id="GO:0051287">
    <property type="term" value="F:NAD binding"/>
    <property type="evidence" value="ECO:0007669"/>
    <property type="project" value="InterPro"/>
</dbReference>
<evidence type="ECO:0000313" key="18">
    <source>
        <dbReference type="Proteomes" id="UP000680020"/>
    </source>
</evidence>
<dbReference type="Pfam" id="PF01515">
    <property type="entry name" value="PTA_PTB"/>
    <property type="match status" value="1"/>
</dbReference>
<dbReference type="InterPro" id="IPR042113">
    <property type="entry name" value="P_AcTrfase_dom1"/>
</dbReference>
<evidence type="ECO:0000256" key="13">
    <source>
        <dbReference type="PIRSR" id="PIRSR036684-2"/>
    </source>
</evidence>
<dbReference type="InterPro" id="IPR045213">
    <property type="entry name" value="Malic_NAD-bd_bact_type"/>
</dbReference>
<dbReference type="FunFam" id="3.40.50.720:FF:000095">
    <property type="entry name" value="NADP-dependent malic enzyme"/>
    <property type="match status" value="1"/>
</dbReference>
<dbReference type="Pfam" id="PF03949">
    <property type="entry name" value="Malic_M"/>
    <property type="match status" value="1"/>
</dbReference>